<organism evidence="1 2">
    <name type="scientific">Flavihumibacter solisilvae</name>
    <dbReference type="NCBI Taxonomy" id="1349421"/>
    <lineage>
        <taxon>Bacteria</taxon>
        <taxon>Pseudomonadati</taxon>
        <taxon>Bacteroidota</taxon>
        <taxon>Chitinophagia</taxon>
        <taxon>Chitinophagales</taxon>
        <taxon>Chitinophagaceae</taxon>
        <taxon>Flavihumibacter</taxon>
    </lineage>
</organism>
<dbReference type="OrthoDB" id="9799598at2"/>
<protein>
    <recommendedName>
        <fullName evidence="3">DinB-like domain-containing protein</fullName>
    </recommendedName>
</protein>
<name>A0A0C1LG69_9BACT</name>
<gene>
    <name evidence="1" type="ORF">OI18_12080</name>
</gene>
<accession>A0A0C1LG69</accession>
<comment type="caution">
    <text evidence="1">The sequence shown here is derived from an EMBL/GenBank/DDBJ whole genome shotgun (WGS) entry which is preliminary data.</text>
</comment>
<evidence type="ECO:0000313" key="1">
    <source>
        <dbReference type="EMBL" id="KIC94353.1"/>
    </source>
</evidence>
<evidence type="ECO:0000313" key="2">
    <source>
        <dbReference type="Proteomes" id="UP000031408"/>
    </source>
</evidence>
<reference evidence="1 2" key="1">
    <citation type="submission" date="2014-11" db="EMBL/GenBank/DDBJ databases">
        <title>Genome sequence of Flavihumibacter solisilvae 3-3.</title>
        <authorList>
            <person name="Zhou G."/>
            <person name="Li M."/>
            <person name="Wang G."/>
        </authorList>
    </citation>
    <scope>NUCLEOTIDE SEQUENCE [LARGE SCALE GENOMIC DNA]</scope>
    <source>
        <strain evidence="1 2">3-3</strain>
    </source>
</reference>
<dbReference type="RefSeq" id="WP_039140113.1">
    <property type="nucleotide sequence ID" value="NZ_JSVC01000013.1"/>
</dbReference>
<dbReference type="Proteomes" id="UP000031408">
    <property type="component" value="Unassembled WGS sequence"/>
</dbReference>
<dbReference type="SUPFAM" id="SSF109854">
    <property type="entry name" value="DinB/YfiT-like putative metalloenzymes"/>
    <property type="match status" value="1"/>
</dbReference>
<proteinExistence type="predicted"/>
<dbReference type="InterPro" id="IPR034660">
    <property type="entry name" value="DinB/YfiT-like"/>
</dbReference>
<dbReference type="Gene3D" id="1.20.120.450">
    <property type="entry name" value="dinb family like domain"/>
    <property type="match status" value="1"/>
</dbReference>
<sequence length="183" mass="21237">MDALTNLKCSLWKSFGGSIDMLNNAIELWPTELWDTKKKFFYIAYHTLVFLDYYLTIPPENFKSTLPFTLTDQAEIPEDAIDDVVPDRIYSKEELLTYTHFCREKCHSVIAGLTEDKLQERWIGQSKHLDLALCSQAAMSYSVLDILFYNLRHVQHHSAQLNLLLRQEIDNAPEYVSQAEDSL</sequence>
<dbReference type="AlphaFoldDB" id="A0A0C1LG69"/>
<evidence type="ECO:0008006" key="3">
    <source>
        <dbReference type="Google" id="ProtNLM"/>
    </source>
</evidence>
<dbReference type="EMBL" id="JSVC01000013">
    <property type="protein sequence ID" value="KIC94353.1"/>
    <property type="molecule type" value="Genomic_DNA"/>
</dbReference>
<keyword evidence="2" id="KW-1185">Reference proteome</keyword>